<dbReference type="PANTHER" id="PTHR42938:SF47">
    <property type="entry name" value="HYDROXYPYRUVATE REDUCTASE"/>
    <property type="match status" value="1"/>
</dbReference>
<accession>A0ABV8HGN6</accession>
<evidence type="ECO:0000256" key="1">
    <source>
        <dbReference type="ARBA" id="ARBA00003800"/>
    </source>
</evidence>
<evidence type="ECO:0000256" key="9">
    <source>
        <dbReference type="RuleBase" id="RU363003"/>
    </source>
</evidence>
<evidence type="ECO:0000256" key="5">
    <source>
        <dbReference type="ARBA" id="ARBA00023002"/>
    </source>
</evidence>
<proteinExistence type="inferred from homology"/>
<evidence type="ECO:0000256" key="2">
    <source>
        <dbReference type="ARBA" id="ARBA00005216"/>
    </source>
</evidence>
<dbReference type="InterPro" id="IPR029752">
    <property type="entry name" value="D-isomer_DH_CS1"/>
</dbReference>
<evidence type="ECO:0000313" key="11">
    <source>
        <dbReference type="EMBL" id="MFC4030696.1"/>
    </source>
</evidence>
<dbReference type="Pfam" id="PF19304">
    <property type="entry name" value="PGDH_inter"/>
    <property type="match status" value="1"/>
</dbReference>
<dbReference type="InterPro" id="IPR029009">
    <property type="entry name" value="ASB_dom_sf"/>
</dbReference>
<comment type="pathway">
    <text evidence="2 9">Amino-acid biosynthesis; L-serine biosynthesis; L-serine from 3-phospho-D-glycerate: step 1/3.</text>
</comment>
<keyword evidence="12" id="KW-1185">Reference proteome</keyword>
<dbReference type="PROSITE" id="PS00065">
    <property type="entry name" value="D_2_HYDROXYACID_DH_1"/>
    <property type="match status" value="1"/>
</dbReference>
<evidence type="ECO:0000256" key="3">
    <source>
        <dbReference type="ARBA" id="ARBA00005854"/>
    </source>
</evidence>
<dbReference type="CDD" id="cd12173">
    <property type="entry name" value="PGDH_4"/>
    <property type="match status" value="1"/>
</dbReference>
<dbReference type="SUPFAM" id="SSF52283">
    <property type="entry name" value="Formate/glycerate dehydrogenase catalytic domain-like"/>
    <property type="match status" value="1"/>
</dbReference>
<reference evidence="12" key="1">
    <citation type="journal article" date="2019" name="Int. J. Syst. Evol. Microbiol.">
        <title>The Global Catalogue of Microorganisms (GCM) 10K type strain sequencing project: providing services to taxonomists for standard genome sequencing and annotation.</title>
        <authorList>
            <consortium name="The Broad Institute Genomics Platform"/>
            <consortium name="The Broad Institute Genome Sequencing Center for Infectious Disease"/>
            <person name="Wu L."/>
            <person name="Ma J."/>
        </authorList>
    </citation>
    <scope>NUCLEOTIDE SEQUENCE [LARGE SCALE GENOMIC DNA]</scope>
    <source>
        <strain evidence="12">CGMCC 4.7237</strain>
    </source>
</reference>
<dbReference type="SUPFAM" id="SSF51735">
    <property type="entry name" value="NAD(P)-binding Rossmann-fold domains"/>
    <property type="match status" value="1"/>
</dbReference>
<dbReference type="Pfam" id="PF00389">
    <property type="entry name" value="2-Hacid_dh"/>
    <property type="match status" value="1"/>
</dbReference>
<dbReference type="SUPFAM" id="SSF143548">
    <property type="entry name" value="Serine metabolism enzymes domain"/>
    <property type="match status" value="1"/>
</dbReference>
<dbReference type="Proteomes" id="UP001595765">
    <property type="component" value="Unassembled WGS sequence"/>
</dbReference>
<dbReference type="PROSITE" id="PS51671">
    <property type="entry name" value="ACT"/>
    <property type="match status" value="1"/>
</dbReference>
<dbReference type="InterPro" id="IPR036291">
    <property type="entry name" value="NAD(P)-bd_dom_sf"/>
</dbReference>
<keyword evidence="6 9" id="KW-0520">NAD</keyword>
<comment type="catalytic activity">
    <reaction evidence="8 9">
        <text>(2R)-3-phosphoglycerate + NAD(+) = 3-phosphooxypyruvate + NADH + H(+)</text>
        <dbReference type="Rhea" id="RHEA:12641"/>
        <dbReference type="ChEBI" id="CHEBI:15378"/>
        <dbReference type="ChEBI" id="CHEBI:18110"/>
        <dbReference type="ChEBI" id="CHEBI:57540"/>
        <dbReference type="ChEBI" id="CHEBI:57945"/>
        <dbReference type="ChEBI" id="CHEBI:58272"/>
        <dbReference type="EC" id="1.1.1.95"/>
    </reaction>
</comment>
<dbReference type="InterPro" id="IPR002912">
    <property type="entry name" value="ACT_dom"/>
</dbReference>
<dbReference type="PROSITE" id="PS00670">
    <property type="entry name" value="D_2_HYDROXYACID_DH_2"/>
    <property type="match status" value="1"/>
</dbReference>
<dbReference type="PROSITE" id="PS00671">
    <property type="entry name" value="D_2_HYDROXYACID_DH_3"/>
    <property type="match status" value="1"/>
</dbReference>
<evidence type="ECO:0000256" key="8">
    <source>
        <dbReference type="ARBA" id="ARBA00048731"/>
    </source>
</evidence>
<dbReference type="InterPro" id="IPR029753">
    <property type="entry name" value="D-isomer_DH_CS"/>
</dbReference>
<comment type="function">
    <text evidence="1">Catalyzes the reversible oxidation of 3-phospho-D-glycerate to 3-phosphonooxypyruvate, the first step of the phosphorylated L-serine biosynthesis pathway. Also catalyzes the reversible oxidation of 2-hydroxyglutarate to 2-oxoglutarate.</text>
</comment>
<comment type="catalytic activity">
    <reaction evidence="7">
        <text>(R)-2-hydroxyglutarate + NAD(+) = 2-oxoglutarate + NADH + H(+)</text>
        <dbReference type="Rhea" id="RHEA:49612"/>
        <dbReference type="ChEBI" id="CHEBI:15378"/>
        <dbReference type="ChEBI" id="CHEBI:15801"/>
        <dbReference type="ChEBI" id="CHEBI:16810"/>
        <dbReference type="ChEBI" id="CHEBI:57540"/>
        <dbReference type="ChEBI" id="CHEBI:57945"/>
        <dbReference type="EC" id="1.1.1.399"/>
    </reaction>
</comment>
<dbReference type="RefSeq" id="WP_386426264.1">
    <property type="nucleotide sequence ID" value="NZ_JBHSBB010000005.1"/>
</dbReference>
<keyword evidence="9" id="KW-0718">Serine biosynthesis</keyword>
<evidence type="ECO:0000259" key="10">
    <source>
        <dbReference type="PROSITE" id="PS51671"/>
    </source>
</evidence>
<comment type="caution">
    <text evidence="11">The sequence shown here is derived from an EMBL/GenBank/DDBJ whole genome shotgun (WGS) entry which is preliminary data.</text>
</comment>
<sequence length="530" mass="54892">MSQKPVVLIAEELSPATVDELGPDFEIRHCNGADRAELLSAIADVDAILIRSATKVDAEAVAAARKLRVVARAGVGLDNVDVSAATKAGVMVVNAPTSNIVTAAELACGLLIATARNIAPANAALKAGEWKRNKYTGVELSEKTLGVVGLGRIGVLVAQRMSAFGMKVVAYDPYVQPARAAQMGVKLLTLDELLETSDFITVHLPKTPETLGLIGDEALHKVKPSVRIVNAARGGIVDEEALAAALKEGRVAGAGLDVYAKEPCTDSPLFQFDNVVATPHLGASTDEAQEKAGIAVARSVRLALAGELVPDAVNVQGGVIAEDVKPGLPLAEKLGRIFTALAGEVAARLDVEVCGEITQHDVKILELSALKGVFEDVVAETVSYVNAPLFAQERGVEVRLTTSSESPNHRNLVTVRGTLADGTEVAVSGTLAGPKHLQKIVAIGDHDVDLVFADHMAFLSYTDRPGVVGTLGRILGEVGVNIAGMQVARSAAGGDALVALTVDSTIPAGVLADIASEIGATSARAVNLTD</sequence>
<keyword evidence="9" id="KW-0028">Amino-acid biosynthesis</keyword>
<organism evidence="11 12">
    <name type="scientific">Streptomyces polygonati</name>
    <dbReference type="NCBI Taxonomy" id="1617087"/>
    <lineage>
        <taxon>Bacteria</taxon>
        <taxon>Bacillati</taxon>
        <taxon>Actinomycetota</taxon>
        <taxon>Actinomycetes</taxon>
        <taxon>Kitasatosporales</taxon>
        <taxon>Streptomycetaceae</taxon>
        <taxon>Streptomyces</taxon>
    </lineage>
</organism>
<dbReference type="InterPro" id="IPR006140">
    <property type="entry name" value="D-isomer_DH_NAD-bd"/>
</dbReference>
<dbReference type="NCBIfam" id="TIGR01327">
    <property type="entry name" value="PGDH"/>
    <property type="match status" value="1"/>
</dbReference>
<evidence type="ECO:0000256" key="7">
    <source>
        <dbReference type="ARBA" id="ARBA00048126"/>
    </source>
</evidence>
<dbReference type="EMBL" id="JBHSBB010000005">
    <property type="protein sequence ID" value="MFC4030696.1"/>
    <property type="molecule type" value="Genomic_DNA"/>
</dbReference>
<dbReference type="GO" id="GO:0004617">
    <property type="term" value="F:phosphoglycerate dehydrogenase activity"/>
    <property type="evidence" value="ECO:0007669"/>
    <property type="project" value="UniProtKB-EC"/>
</dbReference>
<dbReference type="InterPro" id="IPR045626">
    <property type="entry name" value="PGDH_ASB_dom"/>
</dbReference>
<dbReference type="SUPFAM" id="SSF55021">
    <property type="entry name" value="ACT-like"/>
    <property type="match status" value="1"/>
</dbReference>
<feature type="domain" description="ACT" evidence="10">
    <location>
        <begin position="456"/>
        <end position="530"/>
    </location>
</feature>
<keyword evidence="5 9" id="KW-0560">Oxidoreductase</keyword>
<dbReference type="InterPro" id="IPR006236">
    <property type="entry name" value="PGDH"/>
</dbReference>
<evidence type="ECO:0000313" key="12">
    <source>
        <dbReference type="Proteomes" id="UP001595765"/>
    </source>
</evidence>
<dbReference type="CDD" id="cd04902">
    <property type="entry name" value="ACT_3PGDH-xct"/>
    <property type="match status" value="1"/>
</dbReference>
<dbReference type="Gene3D" id="3.30.70.260">
    <property type="match status" value="1"/>
</dbReference>
<protein>
    <recommendedName>
        <fullName evidence="4 9">D-3-phosphoglycerate dehydrogenase</fullName>
        <ecNumber evidence="9">1.1.1.95</ecNumber>
    </recommendedName>
</protein>
<gene>
    <name evidence="11" type="primary">serA</name>
    <name evidence="11" type="ORF">ACFO3J_04345</name>
</gene>
<evidence type="ECO:0000256" key="4">
    <source>
        <dbReference type="ARBA" id="ARBA00021582"/>
    </source>
</evidence>
<dbReference type="PANTHER" id="PTHR42938">
    <property type="entry name" value="FORMATE DEHYDROGENASE 1"/>
    <property type="match status" value="1"/>
</dbReference>
<evidence type="ECO:0000256" key="6">
    <source>
        <dbReference type="ARBA" id="ARBA00023027"/>
    </source>
</evidence>
<dbReference type="Gene3D" id="3.30.1330.90">
    <property type="entry name" value="D-3-phosphoglycerate dehydrogenase, domain 3"/>
    <property type="match status" value="1"/>
</dbReference>
<dbReference type="Gene3D" id="3.40.50.720">
    <property type="entry name" value="NAD(P)-binding Rossmann-like Domain"/>
    <property type="match status" value="2"/>
</dbReference>
<dbReference type="Pfam" id="PF02826">
    <property type="entry name" value="2-Hacid_dh_C"/>
    <property type="match status" value="1"/>
</dbReference>
<dbReference type="InterPro" id="IPR006139">
    <property type="entry name" value="D-isomer_2_OHA_DH_cat_dom"/>
</dbReference>
<name>A0ABV8HGN6_9ACTN</name>
<dbReference type="Pfam" id="PF01842">
    <property type="entry name" value="ACT"/>
    <property type="match status" value="1"/>
</dbReference>
<comment type="similarity">
    <text evidence="3 9">Belongs to the D-isomer specific 2-hydroxyacid dehydrogenase family.</text>
</comment>
<dbReference type="EC" id="1.1.1.95" evidence="9"/>
<dbReference type="InterPro" id="IPR045865">
    <property type="entry name" value="ACT-like_dom_sf"/>
</dbReference>